<dbReference type="KEGG" id="cama:F384_16200"/>
<dbReference type="RefSeq" id="WP_046487074.1">
    <property type="nucleotide sequence ID" value="NZ_CP011132.1"/>
</dbReference>
<dbReference type="InterPro" id="IPR003313">
    <property type="entry name" value="AraC-bd"/>
</dbReference>
<dbReference type="SUPFAM" id="SSF46689">
    <property type="entry name" value="Homeodomain-like"/>
    <property type="match status" value="1"/>
</dbReference>
<accession>A0A0F6TWD7</accession>
<protein>
    <recommendedName>
        <fullName evidence="5">Arabinose operon regulatory protein</fullName>
    </recommendedName>
</protein>
<evidence type="ECO:0000256" key="5">
    <source>
        <dbReference type="ARBA" id="ARBA00044978"/>
    </source>
</evidence>
<keyword evidence="2" id="KW-0238">DNA-binding</keyword>
<dbReference type="PANTHER" id="PTHR43280:SF32">
    <property type="entry name" value="TRANSCRIPTIONAL REGULATORY PROTEIN"/>
    <property type="match status" value="1"/>
</dbReference>
<feature type="domain" description="HTH araC/xylS-type" evidence="6">
    <location>
        <begin position="189"/>
        <end position="287"/>
    </location>
</feature>
<dbReference type="Pfam" id="PF12833">
    <property type="entry name" value="HTH_18"/>
    <property type="match status" value="1"/>
</dbReference>
<dbReference type="PATRIC" id="fig|1261127.3.peg.3383"/>
<dbReference type="Proteomes" id="UP000034085">
    <property type="component" value="Chromosome"/>
</dbReference>
<dbReference type="GO" id="GO:0003700">
    <property type="term" value="F:DNA-binding transcription factor activity"/>
    <property type="evidence" value="ECO:0007669"/>
    <property type="project" value="InterPro"/>
</dbReference>
<dbReference type="InterPro" id="IPR009057">
    <property type="entry name" value="Homeodomain-like_sf"/>
</dbReference>
<reference evidence="7 8" key="1">
    <citation type="journal article" date="2013" name="Appl. Microbiol. Biotechnol.">
        <title>Glycerol assimilation and production of 1,3-propanediol by Citrobacter amalonaticus Y19.</title>
        <authorList>
            <person name="Ainala S.K."/>
            <person name="Ashok S."/>
            <person name="Ko Y."/>
            <person name="Park S."/>
        </authorList>
    </citation>
    <scope>NUCLEOTIDE SEQUENCE [LARGE SCALE GENOMIC DNA]</scope>
    <source>
        <strain evidence="7 8">Y19</strain>
    </source>
</reference>
<dbReference type="OrthoDB" id="9814125at2"/>
<dbReference type="InterPro" id="IPR047264">
    <property type="entry name" value="Cupin_HpaA-like_N"/>
</dbReference>
<dbReference type="PROSITE" id="PS01124">
    <property type="entry name" value="HTH_ARAC_FAMILY_2"/>
    <property type="match status" value="1"/>
</dbReference>
<evidence type="ECO:0000256" key="1">
    <source>
        <dbReference type="ARBA" id="ARBA00023015"/>
    </source>
</evidence>
<keyword evidence="1" id="KW-0805">Transcription regulation</keyword>
<name>A0A0F6TWD7_CITAM</name>
<organism evidence="7 8">
    <name type="scientific">Citrobacter amalonaticus Y19</name>
    <dbReference type="NCBI Taxonomy" id="1261127"/>
    <lineage>
        <taxon>Bacteria</taxon>
        <taxon>Pseudomonadati</taxon>
        <taxon>Pseudomonadota</taxon>
        <taxon>Gammaproteobacteria</taxon>
        <taxon>Enterobacterales</taxon>
        <taxon>Enterobacteriaceae</taxon>
        <taxon>Citrobacter</taxon>
    </lineage>
</organism>
<evidence type="ECO:0000256" key="4">
    <source>
        <dbReference type="ARBA" id="ARBA00023163"/>
    </source>
</evidence>
<dbReference type="PRINTS" id="PR00032">
    <property type="entry name" value="HTHARAC"/>
</dbReference>
<evidence type="ECO:0000256" key="3">
    <source>
        <dbReference type="ARBA" id="ARBA00023159"/>
    </source>
</evidence>
<dbReference type="AlphaFoldDB" id="A0A0F6TWD7"/>
<sequence>MQLADVIPVFKLYGEQQGWPTPDLLHCESIHQRSSLYEWHIRVHQHAEIVQLLYLHRGEATIEIEGQTTVRRDACIQVVPALCVHGFRFSPGTQGYVLSLALPLIGRLESQFPQPLPLLNSPQCVPVAQSRSHIRTLFSALQKEYQTDNEAREMMLFSLLSALLVWLRRQSQPILQSNDALARRRSALRLFARQIESHYREHLPLTEYAQRIGLSANYLNQLCREFHHCSALNVLHQRLLLEAKRSLQYTSMTVSQISDYLGFSDVTYFSRFFKKHLMLSPKAYRELIKNK</sequence>
<evidence type="ECO:0000259" key="6">
    <source>
        <dbReference type="PROSITE" id="PS01124"/>
    </source>
</evidence>
<dbReference type="InterPro" id="IPR020449">
    <property type="entry name" value="Tscrpt_reg_AraC-type_HTH"/>
</dbReference>
<evidence type="ECO:0000313" key="8">
    <source>
        <dbReference type="Proteomes" id="UP000034085"/>
    </source>
</evidence>
<dbReference type="SMART" id="SM00342">
    <property type="entry name" value="HTH_ARAC"/>
    <property type="match status" value="1"/>
</dbReference>
<proteinExistence type="predicted"/>
<evidence type="ECO:0000256" key="2">
    <source>
        <dbReference type="ARBA" id="ARBA00023125"/>
    </source>
</evidence>
<dbReference type="InterPro" id="IPR037923">
    <property type="entry name" value="HTH-like"/>
</dbReference>
<evidence type="ECO:0000313" key="7">
    <source>
        <dbReference type="EMBL" id="AKE59989.1"/>
    </source>
</evidence>
<dbReference type="InterPro" id="IPR018060">
    <property type="entry name" value="HTH_AraC"/>
</dbReference>
<gene>
    <name evidence="7" type="ORF">F384_16200</name>
</gene>
<dbReference type="SUPFAM" id="SSF51215">
    <property type="entry name" value="Regulatory protein AraC"/>
    <property type="match status" value="1"/>
</dbReference>
<dbReference type="PANTHER" id="PTHR43280">
    <property type="entry name" value="ARAC-FAMILY TRANSCRIPTIONAL REGULATOR"/>
    <property type="match status" value="1"/>
</dbReference>
<dbReference type="CDD" id="cd06999">
    <property type="entry name" value="cupin_HpaA-like_N"/>
    <property type="match status" value="1"/>
</dbReference>
<keyword evidence="3" id="KW-0010">Activator</keyword>
<dbReference type="Pfam" id="PF02311">
    <property type="entry name" value="AraC_binding"/>
    <property type="match status" value="1"/>
</dbReference>
<keyword evidence="4" id="KW-0804">Transcription</keyword>
<dbReference type="Gene3D" id="1.10.10.60">
    <property type="entry name" value="Homeodomain-like"/>
    <property type="match status" value="1"/>
</dbReference>
<dbReference type="HOGENOM" id="CLU_000445_88_2_6"/>
<dbReference type="EMBL" id="CP011132">
    <property type="protein sequence ID" value="AKE59989.1"/>
    <property type="molecule type" value="Genomic_DNA"/>
</dbReference>
<dbReference type="GO" id="GO:0043565">
    <property type="term" value="F:sequence-specific DNA binding"/>
    <property type="evidence" value="ECO:0007669"/>
    <property type="project" value="InterPro"/>
</dbReference>